<dbReference type="EMBL" id="JAJSOF020000009">
    <property type="protein sequence ID" value="KAJ4446650.1"/>
    <property type="molecule type" value="Genomic_DNA"/>
</dbReference>
<comment type="caution">
    <text evidence="1">The sequence shown here is derived from an EMBL/GenBank/DDBJ whole genome shotgun (WGS) entry which is preliminary data.</text>
</comment>
<reference evidence="1 2" key="1">
    <citation type="journal article" date="2022" name="Allergy">
        <title>Genome assembly and annotation of Periplaneta americana reveal a comprehensive cockroach allergen profile.</title>
        <authorList>
            <person name="Wang L."/>
            <person name="Xiong Q."/>
            <person name="Saelim N."/>
            <person name="Wang L."/>
            <person name="Nong W."/>
            <person name="Wan A.T."/>
            <person name="Shi M."/>
            <person name="Liu X."/>
            <person name="Cao Q."/>
            <person name="Hui J.H.L."/>
            <person name="Sookrung N."/>
            <person name="Leung T.F."/>
            <person name="Tungtrongchitr A."/>
            <person name="Tsui S.K.W."/>
        </authorList>
    </citation>
    <scope>NUCLEOTIDE SEQUENCE [LARGE SCALE GENOMIC DNA]</scope>
    <source>
        <strain evidence="1">PWHHKU_190912</strain>
    </source>
</reference>
<evidence type="ECO:0000313" key="2">
    <source>
        <dbReference type="Proteomes" id="UP001148838"/>
    </source>
</evidence>
<sequence length="143" mass="16443">MCHGSLYAVMWLADEPREFNLPTLPQRCITKEAEKLPSKYGVHSEDLVKLKMPPAHIQAYVQLIGALLLYELQNILEKKEKRTWVKKWIRTRIMHGASNTVLKELAEENPAEYRKDLRMSPVLRAPLISCASSWRAGETKNDA</sequence>
<protein>
    <submittedName>
        <fullName evidence="1">Uncharacterized protein</fullName>
    </submittedName>
</protein>
<name>A0ABQ8TJB9_PERAM</name>
<organism evidence="1 2">
    <name type="scientific">Periplaneta americana</name>
    <name type="common">American cockroach</name>
    <name type="synonym">Blatta americana</name>
    <dbReference type="NCBI Taxonomy" id="6978"/>
    <lineage>
        <taxon>Eukaryota</taxon>
        <taxon>Metazoa</taxon>
        <taxon>Ecdysozoa</taxon>
        <taxon>Arthropoda</taxon>
        <taxon>Hexapoda</taxon>
        <taxon>Insecta</taxon>
        <taxon>Pterygota</taxon>
        <taxon>Neoptera</taxon>
        <taxon>Polyneoptera</taxon>
        <taxon>Dictyoptera</taxon>
        <taxon>Blattodea</taxon>
        <taxon>Blattoidea</taxon>
        <taxon>Blattidae</taxon>
        <taxon>Blattinae</taxon>
        <taxon>Periplaneta</taxon>
    </lineage>
</organism>
<gene>
    <name evidence="1" type="ORF">ANN_13347</name>
</gene>
<dbReference type="Proteomes" id="UP001148838">
    <property type="component" value="Unassembled WGS sequence"/>
</dbReference>
<evidence type="ECO:0000313" key="1">
    <source>
        <dbReference type="EMBL" id="KAJ4446650.1"/>
    </source>
</evidence>
<accession>A0ABQ8TJB9</accession>
<keyword evidence="2" id="KW-1185">Reference proteome</keyword>
<proteinExistence type="predicted"/>